<keyword evidence="2" id="KW-0812">Transmembrane</keyword>
<dbReference type="EMBL" id="DS232680">
    <property type="protein sequence ID" value="EDS44702.1"/>
    <property type="molecule type" value="Genomic_DNA"/>
</dbReference>
<reference evidence="4" key="2">
    <citation type="submission" date="2021-02" db="UniProtKB">
        <authorList>
            <consortium name="EnsemblMetazoa"/>
        </authorList>
    </citation>
    <scope>IDENTIFICATION</scope>
    <source>
        <strain evidence="4">JHB</strain>
    </source>
</reference>
<dbReference type="VEuPathDB" id="VectorBase:CQUJHB010060"/>
<evidence type="ECO:0000256" key="1">
    <source>
        <dbReference type="SAM" id="MobiDB-lite"/>
    </source>
</evidence>
<dbReference type="AlphaFoldDB" id="B0XC96"/>
<dbReference type="InParanoid" id="B0XC96"/>
<feature type="compositionally biased region" description="Pro residues" evidence="1">
    <location>
        <begin position="145"/>
        <end position="154"/>
    </location>
</feature>
<sequence>MLLIALRSFFFVGIVIGYSAGVWRLINDYFRHEVKTFIEEEAKKNKYLLEDPVRGDVPPEVVGEHNPDQPPKPVTSNQMLDELILSFGRLFTTRNEQELPSKKAGKFQTHQTLPPTIPGQFPHKVGLSSDPRGESMPQGQQIEFTPPPEPPPPPTKRDAKTIIESDEFPRSSSTMITSEEEEEQEWVRYWQNRHQGGGEEQEQCRQGAISYTQELDEGVVDCLARVICITDLCPYNFRRNR</sequence>
<keyword evidence="2" id="KW-1133">Transmembrane helix</keyword>
<feature type="transmembrane region" description="Helical" evidence="2">
    <location>
        <begin position="6"/>
        <end position="26"/>
    </location>
</feature>
<evidence type="ECO:0000313" key="4">
    <source>
        <dbReference type="EnsemblMetazoa" id="CPIJ016986-PA"/>
    </source>
</evidence>
<dbReference type="OMA" id="DYFRHEV"/>
<feature type="region of interest" description="Disordered" evidence="1">
    <location>
        <begin position="98"/>
        <end position="157"/>
    </location>
</feature>
<keyword evidence="5" id="KW-1185">Reference proteome</keyword>
<gene>
    <name evidence="4" type="primary">6050703</name>
    <name evidence="3" type="ORF">CpipJ_CPIJ016986</name>
</gene>
<protein>
    <submittedName>
        <fullName evidence="3 4">Uncharacterized protein</fullName>
    </submittedName>
</protein>
<dbReference type="OrthoDB" id="7739595at2759"/>
<dbReference type="EnsemblMetazoa" id="CPIJ016986-RA">
    <property type="protein sequence ID" value="CPIJ016986-PA"/>
    <property type="gene ID" value="CPIJ016986"/>
</dbReference>
<dbReference type="HOGENOM" id="CLU_1152733_0_0_1"/>
<evidence type="ECO:0000313" key="5">
    <source>
        <dbReference type="Proteomes" id="UP000002320"/>
    </source>
</evidence>
<dbReference type="KEGG" id="cqu:CpipJ_CPIJ016986"/>
<organism>
    <name type="scientific">Culex quinquefasciatus</name>
    <name type="common">Southern house mosquito</name>
    <name type="synonym">Culex pungens</name>
    <dbReference type="NCBI Taxonomy" id="7176"/>
    <lineage>
        <taxon>Eukaryota</taxon>
        <taxon>Metazoa</taxon>
        <taxon>Ecdysozoa</taxon>
        <taxon>Arthropoda</taxon>
        <taxon>Hexapoda</taxon>
        <taxon>Insecta</taxon>
        <taxon>Pterygota</taxon>
        <taxon>Neoptera</taxon>
        <taxon>Endopterygota</taxon>
        <taxon>Diptera</taxon>
        <taxon>Nematocera</taxon>
        <taxon>Culicoidea</taxon>
        <taxon>Culicidae</taxon>
        <taxon>Culicinae</taxon>
        <taxon>Culicini</taxon>
        <taxon>Culex</taxon>
        <taxon>Culex</taxon>
    </lineage>
</organism>
<dbReference type="VEuPathDB" id="VectorBase:CPIJ016986"/>
<evidence type="ECO:0000313" key="3">
    <source>
        <dbReference type="EMBL" id="EDS44702.1"/>
    </source>
</evidence>
<name>B0XC96_CULQU</name>
<dbReference type="eggNOG" id="ENOG502TA06">
    <property type="taxonomic scope" value="Eukaryota"/>
</dbReference>
<evidence type="ECO:0000256" key="2">
    <source>
        <dbReference type="SAM" id="Phobius"/>
    </source>
</evidence>
<accession>B0XC96</accession>
<reference evidence="3" key="1">
    <citation type="submission" date="2007-03" db="EMBL/GenBank/DDBJ databases">
        <title>Annotation of Culex pipiens quinquefasciatus.</title>
        <authorList>
            <consortium name="The Broad Institute Genome Sequencing Platform"/>
            <person name="Atkinson P.W."/>
            <person name="Hemingway J."/>
            <person name="Christensen B.M."/>
            <person name="Higgs S."/>
            <person name="Kodira C."/>
            <person name="Hannick L."/>
            <person name="Megy K."/>
            <person name="O'Leary S."/>
            <person name="Pearson M."/>
            <person name="Haas B.J."/>
            <person name="Mauceli E."/>
            <person name="Wortman J.R."/>
            <person name="Lee N.H."/>
            <person name="Guigo R."/>
            <person name="Stanke M."/>
            <person name="Alvarado L."/>
            <person name="Amedeo P."/>
            <person name="Antoine C.H."/>
            <person name="Arensburger P."/>
            <person name="Bidwell S.L."/>
            <person name="Crawford M."/>
            <person name="Camaro F."/>
            <person name="Devon K."/>
            <person name="Engels R."/>
            <person name="Hammond M."/>
            <person name="Howarth C."/>
            <person name="Koehrsen M."/>
            <person name="Lawson D."/>
            <person name="Montgomery P."/>
            <person name="Nene V."/>
            <person name="Nusbaum C."/>
            <person name="Puiu D."/>
            <person name="Romero-Severson J."/>
            <person name="Severson D.W."/>
            <person name="Shumway M."/>
            <person name="Sisk P."/>
            <person name="Stolte C."/>
            <person name="Zeng Q."/>
            <person name="Eisenstadt E."/>
            <person name="Fraser-Liggett C."/>
            <person name="Strausberg R."/>
            <person name="Galagan J."/>
            <person name="Birren B."/>
            <person name="Collins F.H."/>
        </authorList>
    </citation>
    <scope>NUCLEOTIDE SEQUENCE [LARGE SCALE GENOMIC DNA]</scope>
    <source>
        <strain evidence="3">JHB</strain>
    </source>
</reference>
<proteinExistence type="predicted"/>
<dbReference type="Proteomes" id="UP000002320">
    <property type="component" value="Unassembled WGS sequence"/>
</dbReference>
<keyword evidence="2" id="KW-0472">Membrane</keyword>